<name>A0ABW1ITL3_9BACL</name>
<dbReference type="Proteomes" id="UP001596250">
    <property type="component" value="Unassembled WGS sequence"/>
</dbReference>
<evidence type="ECO:0000313" key="1">
    <source>
        <dbReference type="EMBL" id="MFC5988401.1"/>
    </source>
</evidence>
<organism evidence="1 2">
    <name type="scientific">Marinicrinis lubricantis</name>
    <dbReference type="NCBI Taxonomy" id="2086470"/>
    <lineage>
        <taxon>Bacteria</taxon>
        <taxon>Bacillati</taxon>
        <taxon>Bacillota</taxon>
        <taxon>Bacilli</taxon>
        <taxon>Bacillales</taxon>
        <taxon>Paenibacillaceae</taxon>
    </lineage>
</organism>
<dbReference type="SUPFAM" id="SSF140500">
    <property type="entry name" value="BAS1536-like"/>
    <property type="match status" value="1"/>
</dbReference>
<evidence type="ECO:0000313" key="2">
    <source>
        <dbReference type="Proteomes" id="UP001596250"/>
    </source>
</evidence>
<dbReference type="InterPro" id="IPR037208">
    <property type="entry name" value="Spo0E-like_sf"/>
</dbReference>
<sequence>MEKKQLMETIERLRSEMVELAEIKGSMLDDHVIAISQKLDRFLTYYQMRMQLGGKNTVGTISFSKAV</sequence>
<dbReference type="InterPro" id="IPR018540">
    <property type="entry name" value="Spo0E-like"/>
</dbReference>
<dbReference type="Pfam" id="PF09388">
    <property type="entry name" value="SpoOE-like"/>
    <property type="match status" value="1"/>
</dbReference>
<protein>
    <submittedName>
        <fullName evidence="1">Aspartyl-phosphate phosphatase Spo0E family protein</fullName>
    </submittedName>
</protein>
<dbReference type="InterPro" id="IPR036638">
    <property type="entry name" value="HLH_DNA-bd_sf"/>
</dbReference>
<dbReference type="RefSeq" id="WP_379895868.1">
    <property type="nucleotide sequence ID" value="NZ_CBCSCT010000016.1"/>
</dbReference>
<gene>
    <name evidence="1" type="ORF">ACFPXP_18510</name>
</gene>
<keyword evidence="2" id="KW-1185">Reference proteome</keyword>
<dbReference type="EMBL" id="JBHSQV010000180">
    <property type="protein sequence ID" value="MFC5988401.1"/>
    <property type="molecule type" value="Genomic_DNA"/>
</dbReference>
<accession>A0ABW1ITL3</accession>
<reference evidence="2" key="1">
    <citation type="journal article" date="2019" name="Int. J. Syst. Evol. Microbiol.">
        <title>The Global Catalogue of Microorganisms (GCM) 10K type strain sequencing project: providing services to taxonomists for standard genome sequencing and annotation.</title>
        <authorList>
            <consortium name="The Broad Institute Genomics Platform"/>
            <consortium name="The Broad Institute Genome Sequencing Center for Infectious Disease"/>
            <person name="Wu L."/>
            <person name="Ma J."/>
        </authorList>
    </citation>
    <scope>NUCLEOTIDE SEQUENCE [LARGE SCALE GENOMIC DNA]</scope>
    <source>
        <strain evidence="2">CCM 8749</strain>
    </source>
</reference>
<comment type="caution">
    <text evidence="1">The sequence shown here is derived from an EMBL/GenBank/DDBJ whole genome shotgun (WGS) entry which is preliminary data.</text>
</comment>
<dbReference type="Gene3D" id="4.10.280.10">
    <property type="entry name" value="Helix-loop-helix DNA-binding domain"/>
    <property type="match status" value="1"/>
</dbReference>
<proteinExistence type="predicted"/>